<dbReference type="Pfam" id="PF00474">
    <property type="entry name" value="SSF"/>
    <property type="match status" value="1"/>
</dbReference>
<dbReference type="OrthoDB" id="6132759at2759"/>
<feature type="transmembrane region" description="Helical" evidence="7">
    <location>
        <begin position="99"/>
        <end position="121"/>
    </location>
</feature>
<dbReference type="GO" id="GO:0005412">
    <property type="term" value="F:D-glucose:sodium symporter activity"/>
    <property type="evidence" value="ECO:0007669"/>
    <property type="project" value="TreeGrafter"/>
</dbReference>
<comment type="similarity">
    <text evidence="2 6">Belongs to the sodium:solute symporter (SSF) (TC 2.A.21) family.</text>
</comment>
<dbReference type="PROSITE" id="PS00457">
    <property type="entry name" value="NA_SOLUT_SYMP_2"/>
    <property type="match status" value="1"/>
</dbReference>
<gene>
    <name evidence="8" type="ORF">BV898_16013</name>
</gene>
<evidence type="ECO:0000256" key="6">
    <source>
        <dbReference type="RuleBase" id="RU362091"/>
    </source>
</evidence>
<dbReference type="InterPro" id="IPR038377">
    <property type="entry name" value="Na/Glc_symporter_sf"/>
</dbReference>
<dbReference type="GO" id="GO:0005886">
    <property type="term" value="C:plasma membrane"/>
    <property type="evidence" value="ECO:0007669"/>
    <property type="project" value="TreeGrafter"/>
</dbReference>
<dbReference type="PROSITE" id="PS50283">
    <property type="entry name" value="NA_SOLUT_SYMP_3"/>
    <property type="match status" value="1"/>
</dbReference>
<organism evidence="8 9">
    <name type="scientific">Hypsibius exemplaris</name>
    <name type="common">Freshwater tardigrade</name>
    <dbReference type="NCBI Taxonomy" id="2072580"/>
    <lineage>
        <taxon>Eukaryota</taxon>
        <taxon>Metazoa</taxon>
        <taxon>Ecdysozoa</taxon>
        <taxon>Tardigrada</taxon>
        <taxon>Eutardigrada</taxon>
        <taxon>Parachela</taxon>
        <taxon>Hypsibioidea</taxon>
        <taxon>Hypsibiidae</taxon>
        <taxon>Hypsibius</taxon>
    </lineage>
</organism>
<evidence type="ECO:0000256" key="3">
    <source>
        <dbReference type="ARBA" id="ARBA00022692"/>
    </source>
</evidence>
<proteinExistence type="inferred from homology"/>
<dbReference type="InterPro" id="IPR018212">
    <property type="entry name" value="Na/solute_symporter_CS"/>
</dbReference>
<reference evidence="9" key="1">
    <citation type="submission" date="2017-01" db="EMBL/GenBank/DDBJ databases">
        <title>Comparative genomics of anhydrobiosis in the tardigrade Hypsibius dujardini.</title>
        <authorList>
            <person name="Yoshida Y."/>
            <person name="Koutsovoulos G."/>
            <person name="Laetsch D."/>
            <person name="Stevens L."/>
            <person name="Kumar S."/>
            <person name="Horikawa D."/>
            <person name="Ishino K."/>
            <person name="Komine S."/>
            <person name="Tomita M."/>
            <person name="Blaxter M."/>
            <person name="Arakawa K."/>
        </authorList>
    </citation>
    <scope>NUCLEOTIDE SEQUENCE [LARGE SCALE GENOMIC DNA]</scope>
    <source>
        <strain evidence="9">Z151</strain>
    </source>
</reference>
<dbReference type="PANTHER" id="PTHR11819">
    <property type="entry name" value="SOLUTE CARRIER FAMILY 5"/>
    <property type="match status" value="1"/>
</dbReference>
<keyword evidence="3 7" id="KW-0812">Transmembrane</keyword>
<evidence type="ECO:0000256" key="1">
    <source>
        <dbReference type="ARBA" id="ARBA00004141"/>
    </source>
</evidence>
<evidence type="ECO:0000256" key="5">
    <source>
        <dbReference type="ARBA" id="ARBA00023136"/>
    </source>
</evidence>
<comment type="subcellular location">
    <subcellularLocation>
        <location evidence="1">Membrane</location>
        <topology evidence="1">Multi-pass membrane protein</topology>
    </subcellularLocation>
</comment>
<keyword evidence="4 7" id="KW-1133">Transmembrane helix</keyword>
<evidence type="ECO:0000313" key="9">
    <source>
        <dbReference type="Proteomes" id="UP000192578"/>
    </source>
</evidence>
<feature type="transmembrane region" description="Helical" evidence="7">
    <location>
        <begin position="68"/>
        <end position="92"/>
    </location>
</feature>
<dbReference type="Gene3D" id="1.20.1730.10">
    <property type="entry name" value="Sodium/glucose cotransporter"/>
    <property type="match status" value="1"/>
</dbReference>
<protein>
    <submittedName>
        <fullName evidence="8">Sodium/myo-inositol cotransporter</fullName>
    </submittedName>
</protein>
<dbReference type="Proteomes" id="UP000192578">
    <property type="component" value="Unassembled WGS sequence"/>
</dbReference>
<dbReference type="AlphaFoldDB" id="A0A9X6NL76"/>
<evidence type="ECO:0000256" key="2">
    <source>
        <dbReference type="ARBA" id="ARBA00006434"/>
    </source>
</evidence>
<keyword evidence="9" id="KW-1185">Reference proteome</keyword>
<evidence type="ECO:0000256" key="4">
    <source>
        <dbReference type="ARBA" id="ARBA00022989"/>
    </source>
</evidence>
<dbReference type="InterPro" id="IPR001734">
    <property type="entry name" value="Na/solute_symporter"/>
</dbReference>
<comment type="caution">
    <text evidence="8">The sequence shown here is derived from an EMBL/GenBank/DDBJ whole genome shotgun (WGS) entry which is preliminary data.</text>
</comment>
<feature type="transmembrane region" description="Helical" evidence="7">
    <location>
        <begin position="282"/>
        <end position="302"/>
    </location>
</feature>
<accession>A0A9X6NL76</accession>
<feature type="transmembrane region" description="Helical" evidence="7">
    <location>
        <begin position="37"/>
        <end position="56"/>
    </location>
</feature>
<dbReference type="EMBL" id="MTYJ01000230">
    <property type="protein sequence ID" value="OWA51534.1"/>
    <property type="molecule type" value="Genomic_DNA"/>
</dbReference>
<evidence type="ECO:0000313" key="8">
    <source>
        <dbReference type="EMBL" id="OWA51534.1"/>
    </source>
</evidence>
<name>A0A9X6NL76_HYPEX</name>
<keyword evidence="5 7" id="KW-0472">Membrane</keyword>
<evidence type="ECO:0000256" key="7">
    <source>
        <dbReference type="SAM" id="Phobius"/>
    </source>
</evidence>
<feature type="transmembrane region" description="Helical" evidence="7">
    <location>
        <begin position="141"/>
        <end position="163"/>
    </location>
</feature>
<dbReference type="PANTHER" id="PTHR11819:SF150">
    <property type="entry name" value="SODIUM_MYO-INOSITOL COTRANSPORTER"/>
    <property type="match status" value="1"/>
</dbReference>
<sequence>MLSSLVSDLLSIFNSASALFTIDIWSKIRKNAQAREILIVGRLFNVILLAISVLWVPLIQQVQGGQMFFYIKAIGAYLGPPIGAIFVLALFWKRCNESGAFYGLMVGLVVGLIRMGLDFTFRSPECGIPDERPAITRDVHYMYFAFILFTVTIVAAVVVSLTTPPSDVEKLVRTTFTTRFDETRRPDDFRYDRRPSRALSGVPPIEEFGCLETDDVTGSNGLKTDPLDEHEEERGSGFLLRSRTKLVDFCFGNAAPTQDEKDAHDAHLAKVSSLDQSPGAKLFLNINLGLLLILVIFVFILFSQ</sequence>